<name>A0A834ISM8_RHYFE</name>
<evidence type="ECO:0000313" key="2">
    <source>
        <dbReference type="Proteomes" id="UP000625711"/>
    </source>
</evidence>
<comment type="caution">
    <text evidence="1">The sequence shown here is derived from an EMBL/GenBank/DDBJ whole genome shotgun (WGS) entry which is preliminary data.</text>
</comment>
<proteinExistence type="predicted"/>
<protein>
    <submittedName>
        <fullName evidence="1">Uncharacterized protein</fullName>
    </submittedName>
</protein>
<sequence>MHHCLTNRSAVARYKETGGGEIRRLLSKQTHVPQFVGCDLLIRTGCRGPSCAAEGQQDQAASESTIYKI</sequence>
<dbReference type="EMBL" id="JAACXV010000126">
    <property type="protein sequence ID" value="KAF7283240.1"/>
    <property type="molecule type" value="Genomic_DNA"/>
</dbReference>
<dbReference type="AlphaFoldDB" id="A0A834ISM8"/>
<accession>A0A834ISM8</accession>
<evidence type="ECO:0000313" key="1">
    <source>
        <dbReference type="EMBL" id="KAF7283240.1"/>
    </source>
</evidence>
<dbReference type="Proteomes" id="UP000625711">
    <property type="component" value="Unassembled WGS sequence"/>
</dbReference>
<reference evidence="1" key="1">
    <citation type="submission" date="2020-08" db="EMBL/GenBank/DDBJ databases">
        <title>Genome sequencing and assembly of the red palm weevil Rhynchophorus ferrugineus.</title>
        <authorList>
            <person name="Dias G.B."/>
            <person name="Bergman C.M."/>
            <person name="Manee M."/>
        </authorList>
    </citation>
    <scope>NUCLEOTIDE SEQUENCE</scope>
    <source>
        <strain evidence="1">AA-2017</strain>
        <tissue evidence="1">Whole larva</tissue>
    </source>
</reference>
<keyword evidence="2" id="KW-1185">Reference proteome</keyword>
<organism evidence="1 2">
    <name type="scientific">Rhynchophorus ferrugineus</name>
    <name type="common">Red palm weevil</name>
    <name type="synonym">Curculio ferrugineus</name>
    <dbReference type="NCBI Taxonomy" id="354439"/>
    <lineage>
        <taxon>Eukaryota</taxon>
        <taxon>Metazoa</taxon>
        <taxon>Ecdysozoa</taxon>
        <taxon>Arthropoda</taxon>
        <taxon>Hexapoda</taxon>
        <taxon>Insecta</taxon>
        <taxon>Pterygota</taxon>
        <taxon>Neoptera</taxon>
        <taxon>Endopterygota</taxon>
        <taxon>Coleoptera</taxon>
        <taxon>Polyphaga</taxon>
        <taxon>Cucujiformia</taxon>
        <taxon>Curculionidae</taxon>
        <taxon>Dryophthorinae</taxon>
        <taxon>Rhynchophorus</taxon>
    </lineage>
</organism>
<gene>
    <name evidence="1" type="ORF">GWI33_001124</name>
</gene>